<dbReference type="EMBL" id="ML119147">
    <property type="protein sequence ID" value="RPB09919.1"/>
    <property type="molecule type" value="Genomic_DNA"/>
</dbReference>
<dbReference type="Proteomes" id="UP000277580">
    <property type="component" value="Unassembled WGS sequence"/>
</dbReference>
<gene>
    <name evidence="2" type="ORF">P167DRAFT_593213</name>
</gene>
<accession>A0A3N4KKK1</accession>
<protein>
    <submittedName>
        <fullName evidence="2">Uncharacterized protein</fullName>
    </submittedName>
</protein>
<reference evidence="2 3" key="1">
    <citation type="journal article" date="2018" name="Nat. Ecol. Evol.">
        <title>Pezizomycetes genomes reveal the molecular basis of ectomycorrhizal truffle lifestyle.</title>
        <authorList>
            <person name="Murat C."/>
            <person name="Payen T."/>
            <person name="Noel B."/>
            <person name="Kuo A."/>
            <person name="Morin E."/>
            <person name="Chen J."/>
            <person name="Kohler A."/>
            <person name="Krizsan K."/>
            <person name="Balestrini R."/>
            <person name="Da Silva C."/>
            <person name="Montanini B."/>
            <person name="Hainaut M."/>
            <person name="Levati E."/>
            <person name="Barry K.W."/>
            <person name="Belfiori B."/>
            <person name="Cichocki N."/>
            <person name="Clum A."/>
            <person name="Dockter R.B."/>
            <person name="Fauchery L."/>
            <person name="Guy J."/>
            <person name="Iotti M."/>
            <person name="Le Tacon F."/>
            <person name="Lindquist E.A."/>
            <person name="Lipzen A."/>
            <person name="Malagnac F."/>
            <person name="Mello A."/>
            <person name="Molinier V."/>
            <person name="Miyauchi S."/>
            <person name="Poulain J."/>
            <person name="Riccioni C."/>
            <person name="Rubini A."/>
            <person name="Sitrit Y."/>
            <person name="Splivallo R."/>
            <person name="Traeger S."/>
            <person name="Wang M."/>
            <person name="Zifcakova L."/>
            <person name="Wipf D."/>
            <person name="Zambonelli A."/>
            <person name="Paolocci F."/>
            <person name="Nowrousian M."/>
            <person name="Ottonello S."/>
            <person name="Baldrian P."/>
            <person name="Spatafora J.W."/>
            <person name="Henrissat B."/>
            <person name="Nagy L.G."/>
            <person name="Aury J.M."/>
            <person name="Wincker P."/>
            <person name="Grigoriev I.V."/>
            <person name="Bonfante P."/>
            <person name="Martin F.M."/>
        </authorList>
    </citation>
    <scope>NUCLEOTIDE SEQUENCE [LARGE SCALE GENOMIC DNA]</scope>
    <source>
        <strain evidence="2 3">CCBAS932</strain>
    </source>
</reference>
<name>A0A3N4KKK1_9PEZI</name>
<sequence>MCKFNQEIHVCGHITYALHSACPNHTQARSLTGQSTCSLIPTTTHFVPSSFIHQTTTLLDTSCSSPSCFYTVESDPFHCDAPKIPKTTPAGPALPPSIPSFSIPINLSPAGGPSLFDELLIVDPTLSFVESIQLELHSPVGGALSSRKTHPMRAGRAGTGGDMTPRGAGGYQKLSRHMVGRRSTRVCYSGSPVSVRANRLCDIARTGGKRKRVLGGRYVKRRRVAVSKGDEEALTCGFEALSFQEEEEEEYELPMELVV</sequence>
<evidence type="ECO:0000313" key="3">
    <source>
        <dbReference type="Proteomes" id="UP000277580"/>
    </source>
</evidence>
<keyword evidence="3" id="KW-1185">Reference proteome</keyword>
<feature type="region of interest" description="Disordered" evidence="1">
    <location>
        <begin position="142"/>
        <end position="166"/>
    </location>
</feature>
<dbReference type="AlphaFoldDB" id="A0A3N4KKK1"/>
<evidence type="ECO:0000256" key="1">
    <source>
        <dbReference type="SAM" id="MobiDB-lite"/>
    </source>
</evidence>
<dbReference type="InParanoid" id="A0A3N4KKK1"/>
<dbReference type="OrthoDB" id="5388368at2759"/>
<proteinExistence type="predicted"/>
<organism evidence="2 3">
    <name type="scientific">Morchella conica CCBAS932</name>
    <dbReference type="NCBI Taxonomy" id="1392247"/>
    <lineage>
        <taxon>Eukaryota</taxon>
        <taxon>Fungi</taxon>
        <taxon>Dikarya</taxon>
        <taxon>Ascomycota</taxon>
        <taxon>Pezizomycotina</taxon>
        <taxon>Pezizomycetes</taxon>
        <taxon>Pezizales</taxon>
        <taxon>Morchellaceae</taxon>
        <taxon>Morchella</taxon>
    </lineage>
</organism>
<evidence type="ECO:0000313" key="2">
    <source>
        <dbReference type="EMBL" id="RPB09919.1"/>
    </source>
</evidence>